<evidence type="ECO:0000313" key="1">
    <source>
        <dbReference type="EMBL" id="EGD31131.1"/>
    </source>
</evidence>
<dbReference type="AlphaFoldDB" id="F0IAH3"/>
<evidence type="ECO:0000313" key="2">
    <source>
        <dbReference type="Proteomes" id="UP000003351"/>
    </source>
</evidence>
<sequence length="72" mass="8354">MKFCQKCFADEILKSQVIIAGRQSSCDLCSNANDFVYDTQKDNYLIDYFSSFISIFSPIEKIENFQSGQTRY</sequence>
<organism evidence="1 2">
    <name type="scientific">Streptococcus sanguinis SK115</name>
    <dbReference type="NCBI Taxonomy" id="888810"/>
    <lineage>
        <taxon>Bacteria</taxon>
        <taxon>Bacillati</taxon>
        <taxon>Bacillota</taxon>
        <taxon>Bacilli</taxon>
        <taxon>Lactobacillales</taxon>
        <taxon>Streptococcaceae</taxon>
        <taxon>Streptococcus</taxon>
    </lineage>
</organism>
<dbReference type="EMBL" id="AEXW01000008">
    <property type="protein sequence ID" value="EGD31131.1"/>
    <property type="molecule type" value="Genomic_DNA"/>
</dbReference>
<name>F0IAH3_STRSA</name>
<gene>
    <name evidence="1" type="ORF">HMPREF9382_1808</name>
</gene>
<proteinExistence type="predicted"/>
<comment type="caution">
    <text evidence="1">The sequence shown here is derived from an EMBL/GenBank/DDBJ whole genome shotgun (WGS) entry which is preliminary data.</text>
</comment>
<accession>F0IAH3</accession>
<protein>
    <submittedName>
        <fullName evidence="1">Uncharacterized protein</fullName>
    </submittedName>
</protein>
<dbReference type="RefSeq" id="WP_002907668.1">
    <property type="nucleotide sequence ID" value="NZ_GL872408.1"/>
</dbReference>
<dbReference type="HOGENOM" id="CLU_2720728_0_0_9"/>
<reference evidence="1 2" key="1">
    <citation type="submission" date="2011-02" db="EMBL/GenBank/DDBJ databases">
        <authorList>
            <person name="Muzny D."/>
            <person name="Qin X."/>
            <person name="Deng J."/>
            <person name="Jiang H."/>
            <person name="Liu Y."/>
            <person name="Qu J."/>
            <person name="Song X.-Z."/>
            <person name="Zhang L."/>
            <person name="Thornton R."/>
            <person name="Coyle M."/>
            <person name="Francisco L."/>
            <person name="Jackson L."/>
            <person name="Javaid M."/>
            <person name="Korchina V."/>
            <person name="Kovar C."/>
            <person name="Mata R."/>
            <person name="Mathew T."/>
            <person name="Ngo R."/>
            <person name="Nguyen L."/>
            <person name="Nguyen N."/>
            <person name="Okwuonu G."/>
            <person name="Ongeri F."/>
            <person name="Pham C."/>
            <person name="Simmons D."/>
            <person name="Wilczek-Boney K."/>
            <person name="Hale W."/>
            <person name="Jakkamsetti A."/>
            <person name="Pham P."/>
            <person name="Ruth R."/>
            <person name="San Lucas F."/>
            <person name="Warren J."/>
            <person name="Zhang J."/>
            <person name="Zhao Z."/>
            <person name="Zhou C."/>
            <person name="Zhu D."/>
            <person name="Lee S."/>
            <person name="Bess C."/>
            <person name="Blankenburg K."/>
            <person name="Forbes L."/>
            <person name="Fu Q."/>
            <person name="Gubbala S."/>
            <person name="Hirani K."/>
            <person name="Jayaseelan J.C."/>
            <person name="Lara F."/>
            <person name="Munidasa M."/>
            <person name="Palculict T."/>
            <person name="Patil S."/>
            <person name="Pu L.-L."/>
            <person name="Saada N."/>
            <person name="Tang L."/>
            <person name="Weissenberger G."/>
            <person name="Zhu Y."/>
            <person name="Hemphill L."/>
            <person name="Shang Y."/>
            <person name="Youmans B."/>
            <person name="Ayvaz T."/>
            <person name="Ross M."/>
            <person name="Santibanez J."/>
            <person name="Aqrawi P."/>
            <person name="Gross S."/>
            <person name="Joshi V."/>
            <person name="Fowler G."/>
            <person name="Nazareth L."/>
            <person name="Reid J."/>
            <person name="Worley K."/>
            <person name="Petrosino J."/>
            <person name="Highlander S."/>
            <person name="Gibbs R."/>
        </authorList>
    </citation>
    <scope>NUCLEOTIDE SEQUENCE [LARGE SCALE GENOMIC DNA]</scope>
    <source>
        <strain evidence="1 2">SK115</strain>
    </source>
</reference>
<dbReference type="Proteomes" id="UP000003351">
    <property type="component" value="Unassembled WGS sequence"/>
</dbReference>